<evidence type="ECO:0000313" key="1">
    <source>
        <dbReference type="EMBL" id="TRU73029.1"/>
    </source>
</evidence>
<comment type="caution">
    <text evidence="1">The sequence shown here is derived from an EMBL/GenBank/DDBJ whole genome shotgun (WGS) entry which is preliminary data.</text>
</comment>
<name>A0A552HPA4_MICVR</name>
<organism evidence="1 2">
    <name type="scientific">Microcystis viridis Mv_BB_P_19951000_S68D</name>
    <dbReference type="NCBI Taxonomy" id="2486270"/>
    <lineage>
        <taxon>Bacteria</taxon>
        <taxon>Bacillati</taxon>
        <taxon>Cyanobacteriota</taxon>
        <taxon>Cyanophyceae</taxon>
        <taxon>Oscillatoriophycideae</taxon>
        <taxon>Chroococcales</taxon>
        <taxon>Microcystaceae</taxon>
        <taxon>Microcystis</taxon>
    </lineage>
</organism>
<reference evidence="1 2" key="1">
    <citation type="submission" date="2019-01" db="EMBL/GenBank/DDBJ databases">
        <title>Coherence of Microcystis species and biogeography revealed through population genomics.</title>
        <authorList>
            <person name="Perez-Carrascal O.M."/>
            <person name="Terrat Y."/>
            <person name="Giani A."/>
            <person name="Fortin N."/>
            <person name="Tromas N."/>
            <person name="Shapiro B.J."/>
        </authorList>
    </citation>
    <scope>NUCLEOTIDE SEQUENCE [LARGE SCALE GENOMIC DNA]</scope>
    <source>
        <strain evidence="1">Mv_BB_P_19951000_S68D</strain>
    </source>
</reference>
<dbReference type="Proteomes" id="UP000320674">
    <property type="component" value="Unassembled WGS sequence"/>
</dbReference>
<sequence length="71" mass="7971">MNTNCASYPQVNSVFGFKNFLKDNSYLNSPTPFFLPFSTLGGSEAGGLWEFSELRFTFNVGLKEPSVLPRR</sequence>
<evidence type="ECO:0000313" key="2">
    <source>
        <dbReference type="Proteomes" id="UP000320674"/>
    </source>
</evidence>
<dbReference type="AlphaFoldDB" id="A0A552HPA4"/>
<protein>
    <submittedName>
        <fullName evidence="1">Uncharacterized protein</fullName>
    </submittedName>
</protein>
<accession>A0A552HPA4</accession>
<dbReference type="EMBL" id="SFAZ01000182">
    <property type="protein sequence ID" value="TRU73029.1"/>
    <property type="molecule type" value="Genomic_DNA"/>
</dbReference>
<proteinExistence type="predicted"/>
<gene>
    <name evidence="1" type="ORF">EWV77_12415</name>
</gene>